<feature type="domain" description="CRAL-TRIO" evidence="1">
    <location>
        <begin position="85"/>
        <end position="255"/>
    </location>
</feature>
<keyword evidence="3" id="KW-1185">Reference proteome</keyword>
<reference evidence="2 3" key="1">
    <citation type="journal article" date="2024" name="Science">
        <title>Giant polyketide synthase enzymes in the biosynthesis of giant marine polyether toxins.</title>
        <authorList>
            <person name="Fallon T.R."/>
            <person name="Shende V.V."/>
            <person name="Wierzbicki I.H."/>
            <person name="Pendleton A.L."/>
            <person name="Watervoot N.F."/>
            <person name="Auber R.P."/>
            <person name="Gonzalez D.J."/>
            <person name="Wisecaver J.H."/>
            <person name="Moore B.S."/>
        </authorList>
    </citation>
    <scope>NUCLEOTIDE SEQUENCE [LARGE SCALE GENOMIC DNA]</scope>
    <source>
        <strain evidence="2 3">12B1</strain>
    </source>
</reference>
<evidence type="ECO:0000259" key="1">
    <source>
        <dbReference type="PROSITE" id="PS50191"/>
    </source>
</evidence>
<dbReference type="InterPro" id="IPR036865">
    <property type="entry name" value="CRAL-TRIO_dom_sf"/>
</dbReference>
<dbReference type="Gene3D" id="3.40.525.10">
    <property type="entry name" value="CRAL-TRIO lipid binding domain"/>
    <property type="match status" value="1"/>
</dbReference>
<sequence length="337" mass="37357">MFGTAEAVRIQQVLSRLAAHEMEALTQFRKLVHPHEPDSIVACWFLKGEKWDAAGAVQAYQKSLAWRSAERIDEIWRDPLPRELESSMDEFFAPRLCEGSDRKGRPIMYVPYGGIDLPTLAERGITQRHLIRRYIQEMEKLRLAIHASRDPLAGHLMIADVFGVNPVHFMRSWSFFAEVSTLGNENYPELLGCCCVVRAPPAGLWMLSRVKTLLSPDSASKIEMHSGPDATEALLMHMDAGKIPMEVTMAKVEAYAGAQSTRCCPACFVQPPPPPSPPPATSSAPDLDARVAEAMASIHANAYEIWQSLPSLDDISISCTMGRSRQSRVPTTVGQET</sequence>
<evidence type="ECO:0000313" key="2">
    <source>
        <dbReference type="EMBL" id="KAL1514629.1"/>
    </source>
</evidence>
<gene>
    <name evidence="2" type="ORF">AB1Y20_003723</name>
</gene>
<dbReference type="PROSITE" id="PS50191">
    <property type="entry name" value="CRAL_TRIO"/>
    <property type="match status" value="1"/>
</dbReference>
<dbReference type="SUPFAM" id="SSF46938">
    <property type="entry name" value="CRAL/TRIO N-terminal domain"/>
    <property type="match status" value="1"/>
</dbReference>
<dbReference type="SMART" id="SM00516">
    <property type="entry name" value="SEC14"/>
    <property type="match status" value="1"/>
</dbReference>
<comment type="caution">
    <text evidence="2">The sequence shown here is derived from an EMBL/GenBank/DDBJ whole genome shotgun (WGS) entry which is preliminary data.</text>
</comment>
<protein>
    <recommendedName>
        <fullName evidence="1">CRAL-TRIO domain-containing protein</fullName>
    </recommendedName>
</protein>
<dbReference type="Pfam" id="PF00650">
    <property type="entry name" value="CRAL_TRIO"/>
    <property type="match status" value="1"/>
</dbReference>
<dbReference type="PANTHER" id="PTHR45657">
    <property type="entry name" value="CRAL-TRIO DOMAIN-CONTAINING PROTEIN YKL091C-RELATED"/>
    <property type="match status" value="1"/>
</dbReference>
<proteinExistence type="predicted"/>
<dbReference type="InterPro" id="IPR001251">
    <property type="entry name" value="CRAL-TRIO_dom"/>
</dbReference>
<dbReference type="CDD" id="cd00170">
    <property type="entry name" value="SEC14"/>
    <property type="match status" value="1"/>
</dbReference>
<dbReference type="SUPFAM" id="SSF52087">
    <property type="entry name" value="CRAL/TRIO domain"/>
    <property type="match status" value="1"/>
</dbReference>
<dbReference type="InterPro" id="IPR051026">
    <property type="entry name" value="PI/PC_transfer"/>
</dbReference>
<name>A0AB34J7S3_PRYPA</name>
<evidence type="ECO:0000313" key="3">
    <source>
        <dbReference type="Proteomes" id="UP001515480"/>
    </source>
</evidence>
<dbReference type="EMBL" id="JBGBPQ010000012">
    <property type="protein sequence ID" value="KAL1514629.1"/>
    <property type="molecule type" value="Genomic_DNA"/>
</dbReference>
<dbReference type="AlphaFoldDB" id="A0AB34J7S3"/>
<dbReference type="PANTHER" id="PTHR45657:SF1">
    <property type="entry name" value="CRAL-TRIO DOMAIN-CONTAINING PROTEIN YKL091C-RELATED"/>
    <property type="match status" value="1"/>
</dbReference>
<dbReference type="Proteomes" id="UP001515480">
    <property type="component" value="Unassembled WGS sequence"/>
</dbReference>
<dbReference type="InterPro" id="IPR036273">
    <property type="entry name" value="CRAL/TRIO_N_dom_sf"/>
</dbReference>
<organism evidence="2 3">
    <name type="scientific">Prymnesium parvum</name>
    <name type="common">Toxic golden alga</name>
    <dbReference type="NCBI Taxonomy" id="97485"/>
    <lineage>
        <taxon>Eukaryota</taxon>
        <taxon>Haptista</taxon>
        <taxon>Haptophyta</taxon>
        <taxon>Prymnesiophyceae</taxon>
        <taxon>Prymnesiales</taxon>
        <taxon>Prymnesiaceae</taxon>
        <taxon>Prymnesium</taxon>
    </lineage>
</organism>
<accession>A0AB34J7S3</accession>